<comment type="caution">
    <text evidence="1">The sequence shown here is derived from an EMBL/GenBank/DDBJ whole genome shotgun (WGS) entry which is preliminary data.</text>
</comment>
<evidence type="ECO:0000313" key="2">
    <source>
        <dbReference type="Proteomes" id="UP001415857"/>
    </source>
</evidence>
<keyword evidence="2" id="KW-1185">Reference proteome</keyword>
<protein>
    <submittedName>
        <fullName evidence="1">Uncharacterized protein</fullName>
    </submittedName>
</protein>
<proteinExistence type="predicted"/>
<dbReference type="PANTHER" id="PTHR33116">
    <property type="entry name" value="REVERSE TRANSCRIPTASE ZINC-BINDING DOMAIN-CONTAINING PROTEIN-RELATED-RELATED"/>
    <property type="match status" value="1"/>
</dbReference>
<dbReference type="PANTHER" id="PTHR33116:SF78">
    <property type="entry name" value="OS12G0587133 PROTEIN"/>
    <property type="match status" value="1"/>
</dbReference>
<name>A0AAP0X5S2_LIQFO</name>
<reference evidence="1 2" key="1">
    <citation type="journal article" date="2024" name="Plant J.">
        <title>Genome sequences and population genomics reveal climatic adaptation and genomic divergence between two closely related sweetgum species.</title>
        <authorList>
            <person name="Xu W.Q."/>
            <person name="Ren C.Q."/>
            <person name="Zhang X.Y."/>
            <person name="Comes H.P."/>
            <person name="Liu X.H."/>
            <person name="Li Y.G."/>
            <person name="Kettle C.J."/>
            <person name="Jalonen R."/>
            <person name="Gaisberger H."/>
            <person name="Ma Y.Z."/>
            <person name="Qiu Y.X."/>
        </authorList>
    </citation>
    <scope>NUCLEOTIDE SEQUENCE [LARGE SCALE GENOMIC DNA]</scope>
    <source>
        <strain evidence="1">Hangzhou</strain>
    </source>
</reference>
<dbReference type="Gene3D" id="3.60.10.10">
    <property type="entry name" value="Endonuclease/exonuclease/phosphatase"/>
    <property type="match status" value="1"/>
</dbReference>
<gene>
    <name evidence="1" type="ORF">L1049_014936</name>
</gene>
<sequence length="592" mass="67835">MSISRVGSYSFSCLFKEINSDLEFAISGVYGPHILADRPWEELEAVHKVWNVPWCIARDFNVVRFPFEKLGRKNFSVDMLDFSDFVHRNELFDPPLIGELKEWNIEVFGRLEVSKPKLLDDFKQWDDLKETGSLSDADREARSIAKKEFLDIAKLEISWRQKSKELWLKGGDRNTRFFHQMASAHYRRNFIGKVKVDGFFLMSLRLSPLLWLKKVVGKVVSQSQNAFVGGRQILDAALIANECVDSRLRLDTAGKVVDGQLIKGFKVGGDNSGGSISHLLYADDSIMFCDASISQLRYLRCVLLCFEAVFGLKVHSQKTELIAEGDSVDVSSLAFVLDCKVGTFRTSYLGLPLGATHKSSSIWDLVVERYEKRLAGWKKAYLSQGARVTLIKSTLSSLPTYFMSLFKIPIAVAKRLEKLQRYFLWAGLGDEHKIHLVDWNCVCLLKKERGLGFWHLVDMNKALLGKWLWRFVVDKEALWKKMVSWKFGVEEEDWNTKKVRGTYGMGVWKAISQGWDDFVKHIRFKVGDGNSISFWKDVWCGDRPLSEEFPFLFDMASIREAKVADCMRRGNLSITCINLIQLAIALQFQIFI</sequence>
<dbReference type="AlphaFoldDB" id="A0AAP0X5S2"/>
<dbReference type="EMBL" id="JBBPBK010000004">
    <property type="protein sequence ID" value="KAK9286538.1"/>
    <property type="molecule type" value="Genomic_DNA"/>
</dbReference>
<organism evidence="1 2">
    <name type="scientific">Liquidambar formosana</name>
    <name type="common">Formosan gum</name>
    <dbReference type="NCBI Taxonomy" id="63359"/>
    <lineage>
        <taxon>Eukaryota</taxon>
        <taxon>Viridiplantae</taxon>
        <taxon>Streptophyta</taxon>
        <taxon>Embryophyta</taxon>
        <taxon>Tracheophyta</taxon>
        <taxon>Spermatophyta</taxon>
        <taxon>Magnoliopsida</taxon>
        <taxon>eudicotyledons</taxon>
        <taxon>Gunneridae</taxon>
        <taxon>Pentapetalae</taxon>
        <taxon>Saxifragales</taxon>
        <taxon>Altingiaceae</taxon>
        <taxon>Liquidambar</taxon>
    </lineage>
</organism>
<dbReference type="InterPro" id="IPR036691">
    <property type="entry name" value="Endo/exonu/phosph_ase_sf"/>
</dbReference>
<evidence type="ECO:0000313" key="1">
    <source>
        <dbReference type="EMBL" id="KAK9286538.1"/>
    </source>
</evidence>
<dbReference type="Proteomes" id="UP001415857">
    <property type="component" value="Unassembled WGS sequence"/>
</dbReference>
<accession>A0AAP0X5S2</accession>